<dbReference type="Proteomes" id="UP000321773">
    <property type="component" value="Unassembled WGS sequence"/>
</dbReference>
<reference evidence="1 2" key="1">
    <citation type="submission" date="2019-07" db="EMBL/GenBank/DDBJ databases">
        <title>Whole genome shotgun sequence of Halolactibacillus miurensis NBRC 100873.</title>
        <authorList>
            <person name="Hosoyama A."/>
            <person name="Uohara A."/>
            <person name="Ohji S."/>
            <person name="Ichikawa N."/>
        </authorList>
    </citation>
    <scope>NUCLEOTIDE SEQUENCE [LARGE SCALE GENOMIC DNA]</scope>
    <source>
        <strain evidence="1 2">NBRC 100873</strain>
    </source>
</reference>
<keyword evidence="2" id="KW-1185">Reference proteome</keyword>
<protein>
    <submittedName>
        <fullName evidence="1">Uncharacterized protein</fullName>
    </submittedName>
</protein>
<evidence type="ECO:0000313" key="1">
    <source>
        <dbReference type="EMBL" id="GEM03015.1"/>
    </source>
</evidence>
<organism evidence="1 2">
    <name type="scientific">Halolactibacillus miurensis</name>
    <dbReference type="NCBI Taxonomy" id="306541"/>
    <lineage>
        <taxon>Bacteria</taxon>
        <taxon>Bacillati</taxon>
        <taxon>Bacillota</taxon>
        <taxon>Bacilli</taxon>
        <taxon>Bacillales</taxon>
        <taxon>Bacillaceae</taxon>
        <taxon>Halolactibacillus</taxon>
    </lineage>
</organism>
<sequence length="60" mass="6829">MKSIDSLSTNVGFSFNIRIARIFAKIHRDEKERRSKNEADIYFISGSIIQPHIIYSSGIG</sequence>
<accession>A0ABQ0VR97</accession>
<name>A0ABQ0VR97_9BACI</name>
<comment type="caution">
    <text evidence="1">The sequence shown here is derived from an EMBL/GenBank/DDBJ whole genome shotgun (WGS) entry which is preliminary data.</text>
</comment>
<gene>
    <name evidence="1" type="ORF">HMI01_00030</name>
</gene>
<proteinExistence type="predicted"/>
<evidence type="ECO:0000313" key="2">
    <source>
        <dbReference type="Proteomes" id="UP000321773"/>
    </source>
</evidence>
<dbReference type="EMBL" id="BJWJ01000001">
    <property type="protein sequence ID" value="GEM03015.1"/>
    <property type="molecule type" value="Genomic_DNA"/>
</dbReference>